<evidence type="ECO:0000313" key="3">
    <source>
        <dbReference type="Proteomes" id="UP000772181"/>
    </source>
</evidence>
<feature type="transmembrane region" description="Helical" evidence="1">
    <location>
        <begin position="79"/>
        <end position="97"/>
    </location>
</feature>
<keyword evidence="1" id="KW-0812">Transmembrane</keyword>
<name>A0A933GPY2_UNCTE</name>
<organism evidence="2 3">
    <name type="scientific">Tectimicrobiota bacterium</name>
    <dbReference type="NCBI Taxonomy" id="2528274"/>
    <lineage>
        <taxon>Bacteria</taxon>
        <taxon>Pseudomonadati</taxon>
        <taxon>Nitrospinota/Tectimicrobiota group</taxon>
        <taxon>Candidatus Tectimicrobiota</taxon>
    </lineage>
</organism>
<sequence>MRTVTSTFINRNHLAGYLEMIIPLSLTYCLDKLESKKLERKTNWRVKLLSIEFLNSQYVFLLFLVAVMAFALLFSLSRMGIAGLFIALALMGLALSWHQRSGLHTNPHASAASTT</sequence>
<evidence type="ECO:0000256" key="1">
    <source>
        <dbReference type="SAM" id="Phobius"/>
    </source>
</evidence>
<proteinExistence type="predicted"/>
<keyword evidence="1" id="KW-0472">Membrane</keyword>
<dbReference type="Proteomes" id="UP000772181">
    <property type="component" value="Unassembled WGS sequence"/>
</dbReference>
<dbReference type="EMBL" id="JACQWF010000396">
    <property type="protein sequence ID" value="MBI4596510.1"/>
    <property type="molecule type" value="Genomic_DNA"/>
</dbReference>
<evidence type="ECO:0000313" key="2">
    <source>
        <dbReference type="EMBL" id="MBI4596510.1"/>
    </source>
</evidence>
<comment type="caution">
    <text evidence="2">The sequence shown here is derived from an EMBL/GenBank/DDBJ whole genome shotgun (WGS) entry which is preliminary data.</text>
</comment>
<feature type="transmembrane region" description="Helical" evidence="1">
    <location>
        <begin position="51"/>
        <end position="73"/>
    </location>
</feature>
<dbReference type="AlphaFoldDB" id="A0A933GPY2"/>
<gene>
    <name evidence="2" type="ORF">HY730_09085</name>
</gene>
<reference evidence="2" key="1">
    <citation type="submission" date="2020-07" db="EMBL/GenBank/DDBJ databases">
        <title>Huge and variable diversity of episymbiotic CPR bacteria and DPANN archaea in groundwater ecosystems.</title>
        <authorList>
            <person name="He C.Y."/>
            <person name="Keren R."/>
            <person name="Whittaker M."/>
            <person name="Farag I.F."/>
            <person name="Doudna J."/>
            <person name="Cate J.H.D."/>
            <person name="Banfield J.F."/>
        </authorList>
    </citation>
    <scope>NUCLEOTIDE SEQUENCE</scope>
    <source>
        <strain evidence="2">NC_groundwater_1482_Ag_S-0.65um_47_24</strain>
    </source>
</reference>
<keyword evidence="1" id="KW-1133">Transmembrane helix</keyword>
<accession>A0A933GPY2</accession>
<protein>
    <submittedName>
        <fullName evidence="2">Uncharacterized protein</fullName>
    </submittedName>
</protein>